<dbReference type="EMBL" id="FXTN01000004">
    <property type="protein sequence ID" value="SMO64600.1"/>
    <property type="molecule type" value="Genomic_DNA"/>
</dbReference>
<dbReference type="SUPFAM" id="SSF46689">
    <property type="entry name" value="Homeodomain-like"/>
    <property type="match status" value="1"/>
</dbReference>
<dbReference type="InterPro" id="IPR001647">
    <property type="entry name" value="HTH_TetR"/>
</dbReference>
<protein>
    <submittedName>
        <fullName evidence="6">Transcriptional regulator, TetR family</fullName>
    </submittedName>
</protein>
<organism evidence="6 7">
    <name type="scientific">Pedobacter westerhofensis</name>
    <dbReference type="NCBI Taxonomy" id="425512"/>
    <lineage>
        <taxon>Bacteria</taxon>
        <taxon>Pseudomonadati</taxon>
        <taxon>Bacteroidota</taxon>
        <taxon>Sphingobacteriia</taxon>
        <taxon>Sphingobacteriales</taxon>
        <taxon>Sphingobacteriaceae</taxon>
        <taxon>Pedobacter</taxon>
    </lineage>
</organism>
<reference evidence="6 7" key="1">
    <citation type="submission" date="2017-05" db="EMBL/GenBank/DDBJ databases">
        <authorList>
            <person name="Varghese N."/>
            <person name="Submissions S."/>
        </authorList>
    </citation>
    <scope>NUCLEOTIDE SEQUENCE [LARGE SCALE GENOMIC DNA]</scope>
    <source>
        <strain evidence="6 7">DSM 19036</strain>
    </source>
</reference>
<evidence type="ECO:0000259" key="4">
    <source>
        <dbReference type="Pfam" id="PF00440"/>
    </source>
</evidence>
<keyword evidence="1" id="KW-0805">Transcription regulation</keyword>
<dbReference type="PANTHER" id="PTHR47506">
    <property type="entry name" value="TRANSCRIPTIONAL REGULATORY PROTEIN"/>
    <property type="match status" value="1"/>
</dbReference>
<dbReference type="GO" id="GO:0003677">
    <property type="term" value="F:DNA binding"/>
    <property type="evidence" value="ECO:0007669"/>
    <property type="project" value="UniProtKB-KW"/>
</dbReference>
<name>A0A521D113_9SPHI</name>
<dbReference type="Proteomes" id="UP000320300">
    <property type="component" value="Unassembled WGS sequence"/>
</dbReference>
<feature type="domain" description="HTH tetR-type" evidence="4">
    <location>
        <begin position="41"/>
        <end position="84"/>
    </location>
</feature>
<feature type="domain" description="Tetracyclin repressor-like C-terminal" evidence="5">
    <location>
        <begin position="130"/>
        <end position="212"/>
    </location>
</feature>
<dbReference type="InterPro" id="IPR011075">
    <property type="entry name" value="TetR_C"/>
</dbReference>
<evidence type="ECO:0000256" key="2">
    <source>
        <dbReference type="ARBA" id="ARBA00023125"/>
    </source>
</evidence>
<dbReference type="Gene3D" id="1.10.357.10">
    <property type="entry name" value="Tetracycline Repressor, domain 2"/>
    <property type="match status" value="1"/>
</dbReference>
<dbReference type="InterPro" id="IPR009057">
    <property type="entry name" value="Homeodomain-like_sf"/>
</dbReference>
<evidence type="ECO:0000256" key="3">
    <source>
        <dbReference type="ARBA" id="ARBA00023163"/>
    </source>
</evidence>
<dbReference type="AlphaFoldDB" id="A0A521D113"/>
<accession>A0A521D113</accession>
<keyword evidence="2" id="KW-0238">DNA-binding</keyword>
<proteinExistence type="predicted"/>
<dbReference type="InterPro" id="IPR036271">
    <property type="entry name" value="Tet_transcr_reg_TetR-rel_C_sf"/>
</dbReference>
<dbReference type="Pfam" id="PF16925">
    <property type="entry name" value="TetR_C_13"/>
    <property type="match status" value="1"/>
</dbReference>
<gene>
    <name evidence="6" type="ORF">SAMN06265348_104320</name>
</gene>
<evidence type="ECO:0000256" key="1">
    <source>
        <dbReference type="ARBA" id="ARBA00023015"/>
    </source>
</evidence>
<evidence type="ECO:0000313" key="7">
    <source>
        <dbReference type="Proteomes" id="UP000320300"/>
    </source>
</evidence>
<keyword evidence="3" id="KW-0804">Transcription</keyword>
<dbReference type="SUPFAM" id="SSF48498">
    <property type="entry name" value="Tetracyclin repressor-like, C-terminal domain"/>
    <property type="match status" value="1"/>
</dbReference>
<dbReference type="PANTHER" id="PTHR47506:SF1">
    <property type="entry name" value="HTH-TYPE TRANSCRIPTIONAL REGULATOR YJDC"/>
    <property type="match status" value="1"/>
</dbReference>
<dbReference type="Gene3D" id="1.10.10.60">
    <property type="entry name" value="Homeodomain-like"/>
    <property type="match status" value="1"/>
</dbReference>
<evidence type="ECO:0000259" key="5">
    <source>
        <dbReference type="Pfam" id="PF16925"/>
    </source>
</evidence>
<dbReference type="Pfam" id="PF00440">
    <property type="entry name" value="TetR_N"/>
    <property type="match status" value="1"/>
</dbReference>
<evidence type="ECO:0000313" key="6">
    <source>
        <dbReference type="EMBL" id="SMO64600.1"/>
    </source>
</evidence>
<dbReference type="RefSeq" id="WP_415836114.1">
    <property type="nucleotide sequence ID" value="NZ_CBCSJO010000001.1"/>
</dbReference>
<keyword evidence="7" id="KW-1185">Reference proteome</keyword>
<sequence length="220" mass="25179">MAGWLTFQSKYDINLKHTFQIYTTFADIMARNVEFDEDRAIQKAMEVFWRKGYGGASMRDLTDAMQINASSLYNTIGDKHQLFIKCITNYVHTRMEETLAHSSKIKSPIKAVIGLINDCVNTILYSDNHCLAIKTTFELASTDPDIKVLLKQDSDFTHGFLLKLIQQAIELKEITSDTDAETLTSFILSAFTGWHESYIIHHDPVRIKKMAKYLITQISQ</sequence>